<proteinExistence type="predicted"/>
<sequence>METRTNKDSKMADSWRSEISLVIYNALEEMYRSQRHTDCEVIVNEVSYKCHRAVLAAVSPYFDAMFSSGMIESLNGIVHLQGVSPQIFEKILSFIYSGQKVVAIENADELLKAAAMLQIKELHKKCENFLLGKITSENCIGAWKLSKSHDCPALSKASWSLIMECFEDISRSDDFMYLDADDLISIITNDNLKVSNEEVVCDAVFRWYGSDPTLRKQQTIDMFQYLRLPLLSSEYLLHEVEPLDIVVENSRCREIVREAISYQMLPARRSDFNSPRVAFRTHSSMEEILIVLGGYNAIGEKVVDMLAYSFNKHKWFFLTPLPLLLGREFASCVFGNDIFVSGGSQKLDCLLRYRSENNDWYRCTALQQGRRRHAMVAVGDSIYVLGGYDDNIKEETSKTLSTVDEYNINSRTWKKIGDLPIPVRSMASAVAKEKIYIYGGILFNERETDDIQYFDSRLQTSGVISKMPNLCKLSKAVTSEKRVFIICTDGSIVEMLDDGKCETVQVISSFTRRRFGAVHHRGNVLIIGGETGNSIHNNILSFNPITKEIQGLKSSLPSRANFGGLKIVIQKKYLTREWKSEG</sequence>
<accession>A0ABQ9G060</accession>
<keyword evidence="2" id="KW-0677">Repeat</keyword>
<dbReference type="Gene3D" id="2.120.10.80">
    <property type="entry name" value="Kelch-type beta propeller"/>
    <property type="match status" value="1"/>
</dbReference>
<dbReference type="SMART" id="SM00875">
    <property type="entry name" value="BACK"/>
    <property type="match status" value="1"/>
</dbReference>
<evidence type="ECO:0000313" key="5">
    <source>
        <dbReference type="Proteomes" id="UP001217089"/>
    </source>
</evidence>
<keyword evidence="5" id="KW-1185">Reference proteome</keyword>
<dbReference type="SMART" id="SM00225">
    <property type="entry name" value="BTB"/>
    <property type="match status" value="1"/>
</dbReference>
<dbReference type="Pfam" id="PF07707">
    <property type="entry name" value="BACK"/>
    <property type="match status" value="1"/>
</dbReference>
<dbReference type="InterPro" id="IPR011333">
    <property type="entry name" value="SKP1/BTB/POZ_sf"/>
</dbReference>
<dbReference type="EMBL" id="JARBDR010000107">
    <property type="protein sequence ID" value="KAJ8321328.1"/>
    <property type="molecule type" value="Genomic_DNA"/>
</dbReference>
<dbReference type="Gene3D" id="3.30.710.10">
    <property type="entry name" value="Potassium Channel Kv1.1, Chain A"/>
    <property type="match status" value="1"/>
</dbReference>
<protein>
    <recommendedName>
        <fullName evidence="3">BTB domain-containing protein</fullName>
    </recommendedName>
</protein>
<dbReference type="Pfam" id="PF01344">
    <property type="entry name" value="Kelch_1"/>
    <property type="match status" value="1"/>
</dbReference>
<dbReference type="PANTHER" id="PTHR45632">
    <property type="entry name" value="LD33804P"/>
    <property type="match status" value="1"/>
</dbReference>
<dbReference type="PIRSF" id="PIRSF037037">
    <property type="entry name" value="Kelch-like_protein_gigaxonin"/>
    <property type="match status" value="1"/>
</dbReference>
<evidence type="ECO:0000313" key="4">
    <source>
        <dbReference type="EMBL" id="KAJ8321328.1"/>
    </source>
</evidence>
<dbReference type="Pfam" id="PF00651">
    <property type="entry name" value="BTB"/>
    <property type="match status" value="1"/>
</dbReference>
<dbReference type="InterPro" id="IPR006652">
    <property type="entry name" value="Kelch_1"/>
</dbReference>
<dbReference type="SUPFAM" id="SSF54695">
    <property type="entry name" value="POZ domain"/>
    <property type="match status" value="1"/>
</dbReference>
<evidence type="ECO:0000259" key="3">
    <source>
        <dbReference type="PROSITE" id="PS50097"/>
    </source>
</evidence>
<reference evidence="4 5" key="1">
    <citation type="submission" date="2022-12" db="EMBL/GenBank/DDBJ databases">
        <title>Chromosome-level genome of Tegillarca granosa.</title>
        <authorList>
            <person name="Kim J."/>
        </authorList>
    </citation>
    <scope>NUCLEOTIDE SEQUENCE [LARGE SCALE GENOMIC DNA]</scope>
    <source>
        <strain evidence="4">Teg-2019</strain>
        <tissue evidence="4">Adductor muscle</tissue>
    </source>
</reference>
<dbReference type="InterPro" id="IPR015915">
    <property type="entry name" value="Kelch-typ_b-propeller"/>
</dbReference>
<dbReference type="InterPro" id="IPR017096">
    <property type="entry name" value="BTB-kelch_protein"/>
</dbReference>
<name>A0ABQ9G060_TEGGR</name>
<feature type="domain" description="BTB" evidence="3">
    <location>
        <begin position="37"/>
        <end position="104"/>
    </location>
</feature>
<dbReference type="PROSITE" id="PS50097">
    <property type="entry name" value="BTB"/>
    <property type="match status" value="1"/>
</dbReference>
<comment type="caution">
    <text evidence="4">The sequence shown here is derived from an EMBL/GenBank/DDBJ whole genome shotgun (WGS) entry which is preliminary data.</text>
</comment>
<dbReference type="Pfam" id="PF24681">
    <property type="entry name" value="Kelch_KLHDC2_KLHL20_DRC7"/>
    <property type="match status" value="1"/>
</dbReference>
<keyword evidence="1" id="KW-0880">Kelch repeat</keyword>
<dbReference type="InterPro" id="IPR000210">
    <property type="entry name" value="BTB/POZ_dom"/>
</dbReference>
<evidence type="ECO:0000256" key="2">
    <source>
        <dbReference type="ARBA" id="ARBA00022737"/>
    </source>
</evidence>
<evidence type="ECO:0000256" key="1">
    <source>
        <dbReference type="ARBA" id="ARBA00022441"/>
    </source>
</evidence>
<dbReference type="Proteomes" id="UP001217089">
    <property type="component" value="Unassembled WGS sequence"/>
</dbReference>
<dbReference type="PANTHER" id="PTHR45632:SF3">
    <property type="entry name" value="KELCH-LIKE PROTEIN 32"/>
    <property type="match status" value="1"/>
</dbReference>
<dbReference type="Gene3D" id="1.25.40.420">
    <property type="match status" value="1"/>
</dbReference>
<organism evidence="4 5">
    <name type="scientific">Tegillarca granosa</name>
    <name type="common">Malaysian cockle</name>
    <name type="synonym">Anadara granosa</name>
    <dbReference type="NCBI Taxonomy" id="220873"/>
    <lineage>
        <taxon>Eukaryota</taxon>
        <taxon>Metazoa</taxon>
        <taxon>Spiralia</taxon>
        <taxon>Lophotrochozoa</taxon>
        <taxon>Mollusca</taxon>
        <taxon>Bivalvia</taxon>
        <taxon>Autobranchia</taxon>
        <taxon>Pteriomorphia</taxon>
        <taxon>Arcoida</taxon>
        <taxon>Arcoidea</taxon>
        <taxon>Arcidae</taxon>
        <taxon>Tegillarca</taxon>
    </lineage>
</organism>
<dbReference type="InterPro" id="IPR011705">
    <property type="entry name" value="BACK"/>
</dbReference>
<dbReference type="SUPFAM" id="SSF117281">
    <property type="entry name" value="Kelch motif"/>
    <property type="match status" value="1"/>
</dbReference>
<dbReference type="SMART" id="SM00612">
    <property type="entry name" value="Kelch"/>
    <property type="match status" value="3"/>
</dbReference>
<gene>
    <name evidence="4" type="ORF">KUTeg_001186</name>
</gene>